<dbReference type="PROSITE" id="PS00843">
    <property type="entry name" value="DALA_DALA_LIGASE_1"/>
    <property type="match status" value="1"/>
</dbReference>
<evidence type="ECO:0000256" key="17">
    <source>
        <dbReference type="ARBA" id="ARBA00047614"/>
    </source>
</evidence>
<dbReference type="GO" id="GO:0046872">
    <property type="term" value="F:metal ion binding"/>
    <property type="evidence" value="ECO:0007669"/>
    <property type="project" value="UniProtKB-KW"/>
</dbReference>
<reference evidence="28" key="2">
    <citation type="submission" date="2020-09" db="EMBL/GenBank/DDBJ databases">
        <authorList>
            <person name="Sun Q."/>
            <person name="Zhou Y."/>
        </authorList>
    </citation>
    <scope>NUCLEOTIDE SEQUENCE</scope>
    <source>
        <strain evidence="28">CGMCC 1.15371</strain>
    </source>
</reference>
<evidence type="ECO:0000256" key="5">
    <source>
        <dbReference type="ARBA" id="ARBA00010871"/>
    </source>
</evidence>
<accession>A0A8J2YKF6</accession>
<evidence type="ECO:0000256" key="23">
    <source>
        <dbReference type="PIRSR" id="PIRSR039102-1"/>
    </source>
</evidence>
<evidence type="ECO:0000256" key="10">
    <source>
        <dbReference type="ARBA" id="ARBA00022741"/>
    </source>
</evidence>
<gene>
    <name evidence="22 28" type="primary">ddl</name>
    <name evidence="28" type="ORF">GCM10011391_30750</name>
</gene>
<evidence type="ECO:0000256" key="19">
    <source>
        <dbReference type="ARBA" id="ARBA00068427"/>
    </source>
</evidence>
<keyword evidence="12 25" id="KW-0460">Magnesium</keyword>
<comment type="subcellular location">
    <subcellularLocation>
        <location evidence="3 22">Cytoplasm</location>
    </subcellularLocation>
</comment>
<dbReference type="SUPFAM" id="SSF56059">
    <property type="entry name" value="Glutathione synthetase ATP-binding domain-like"/>
    <property type="match status" value="1"/>
</dbReference>
<dbReference type="SUPFAM" id="SSF52440">
    <property type="entry name" value="PreATP-grasp domain"/>
    <property type="match status" value="1"/>
</dbReference>
<keyword evidence="29" id="KW-1185">Reference proteome</keyword>
<feature type="active site" evidence="23">
    <location>
        <position position="188"/>
    </location>
</feature>
<evidence type="ECO:0000256" key="8">
    <source>
        <dbReference type="ARBA" id="ARBA00022598"/>
    </source>
</evidence>
<dbReference type="FunFam" id="3.30.470.20:FF:000008">
    <property type="entry name" value="D-alanine--D-alanine ligase"/>
    <property type="match status" value="1"/>
</dbReference>
<feature type="binding site" evidence="24">
    <location>
        <begin position="218"/>
        <end position="225"/>
    </location>
    <ligand>
        <name>ATP</name>
        <dbReference type="ChEBI" id="CHEBI:30616"/>
    </ligand>
</feature>
<dbReference type="Pfam" id="PF07478">
    <property type="entry name" value="Dala_Dala_lig_C"/>
    <property type="match status" value="1"/>
</dbReference>
<dbReference type="GO" id="GO:0008716">
    <property type="term" value="F:D-alanine-D-alanine ligase activity"/>
    <property type="evidence" value="ECO:0007669"/>
    <property type="project" value="UniProtKB-UniRule"/>
</dbReference>
<feature type="binding site" evidence="24">
    <location>
        <position position="135"/>
    </location>
    <ligand>
        <name>ATP</name>
        <dbReference type="ChEBI" id="CHEBI:30616"/>
    </ligand>
</feature>
<sequence>MVGKPRVAIVYGGKSAEYEVSLQTAYSVINAINKEKYEVIPVHITNAGRWLEGKPVAGHLEYKEQLLLDENRVATSSNEWLTPSTITSAKSKPDVVFPLLHGPNGEDGTVQGLFELLDVAYVGSGVSGSAVAMDKVLMKDIFKAHNIPQVTYMSVTKYEWHQDQHGVMDAIHSAIGFPCFVKPANLGSSIGISKSNHADDLMKSMKLAFLYDEKVVIEAAVDAREIEMGVIGNDAIEVSVAGEIIADSSFYDYEAKYKDGHTSLIIPAKLAEKTLTEVQTLAMKAFKALNCSGLSRVDCFVRKSDQKVFVNEVNTMPGFTPHSMFPLLWKNTGLEYSALIDRLIRLGIERHQERSLISYRVE</sequence>
<evidence type="ECO:0000256" key="13">
    <source>
        <dbReference type="ARBA" id="ARBA00022960"/>
    </source>
</evidence>
<comment type="caution">
    <text evidence="28">The sequence shown here is derived from an EMBL/GenBank/DDBJ whole genome shotgun (WGS) entry which is preliminary data.</text>
</comment>
<feature type="binding site" evidence="24">
    <location>
        <begin position="188"/>
        <end position="189"/>
    </location>
    <ligand>
        <name>ATP</name>
        <dbReference type="ChEBI" id="CHEBI:30616"/>
    </ligand>
</feature>
<dbReference type="AlphaFoldDB" id="A0A8J2YKF6"/>
<evidence type="ECO:0000256" key="7">
    <source>
        <dbReference type="ARBA" id="ARBA00022490"/>
    </source>
</evidence>
<comment type="pathway">
    <text evidence="18">Glycan biosynthesis.</text>
</comment>
<evidence type="ECO:0000256" key="24">
    <source>
        <dbReference type="PIRSR" id="PIRSR039102-2"/>
    </source>
</evidence>
<evidence type="ECO:0000256" key="20">
    <source>
        <dbReference type="ARBA" id="ARBA00076288"/>
    </source>
</evidence>
<keyword evidence="16 22" id="KW-0961">Cell wall biogenesis/degradation</keyword>
<dbReference type="EMBL" id="BMIR01000017">
    <property type="protein sequence ID" value="GGE49823.1"/>
    <property type="molecule type" value="Genomic_DNA"/>
</dbReference>
<evidence type="ECO:0000256" key="14">
    <source>
        <dbReference type="ARBA" id="ARBA00022984"/>
    </source>
</evidence>
<dbReference type="NCBIfam" id="NF002526">
    <property type="entry name" value="PRK01966.1-2"/>
    <property type="match status" value="1"/>
</dbReference>
<dbReference type="RefSeq" id="WP_188696190.1">
    <property type="nucleotide sequence ID" value="NZ_BMIR01000017.1"/>
</dbReference>
<dbReference type="Pfam" id="PF01820">
    <property type="entry name" value="Dala_Dala_lig_N"/>
    <property type="match status" value="1"/>
</dbReference>
<dbReference type="HAMAP" id="MF_00047">
    <property type="entry name" value="Dala_Dala_lig"/>
    <property type="match status" value="1"/>
</dbReference>
<feature type="binding site" evidence="25">
    <location>
        <position position="312"/>
    </location>
    <ligand>
        <name>Mg(2+)</name>
        <dbReference type="ChEBI" id="CHEBI:18420"/>
        <label>1</label>
    </ligand>
</feature>
<dbReference type="Gene3D" id="3.30.470.20">
    <property type="entry name" value="ATP-grasp fold, B domain"/>
    <property type="match status" value="1"/>
</dbReference>
<reference evidence="28" key="1">
    <citation type="journal article" date="2014" name="Int. J. Syst. Evol. Microbiol.">
        <title>Complete genome sequence of Corynebacterium casei LMG S-19264T (=DSM 44701T), isolated from a smear-ripened cheese.</title>
        <authorList>
            <consortium name="US DOE Joint Genome Institute (JGI-PGF)"/>
            <person name="Walter F."/>
            <person name="Albersmeier A."/>
            <person name="Kalinowski J."/>
            <person name="Ruckert C."/>
        </authorList>
    </citation>
    <scope>NUCLEOTIDE SEQUENCE</scope>
    <source>
        <strain evidence="28">CGMCC 1.15371</strain>
    </source>
</reference>
<comment type="similarity">
    <text evidence="5 22">Belongs to the D-alanine--D-alanine ligase family.</text>
</comment>
<dbReference type="NCBIfam" id="NF002378">
    <property type="entry name" value="PRK01372.1"/>
    <property type="match status" value="1"/>
</dbReference>
<dbReference type="Proteomes" id="UP000628775">
    <property type="component" value="Unassembled WGS sequence"/>
</dbReference>
<keyword evidence="10 24" id="KW-0547">Nucleotide-binding</keyword>
<dbReference type="GO" id="GO:0005524">
    <property type="term" value="F:ATP binding"/>
    <property type="evidence" value="ECO:0007669"/>
    <property type="project" value="UniProtKB-UniRule"/>
</dbReference>
<dbReference type="PIRSF" id="PIRSF039102">
    <property type="entry name" value="Ddl/VanB"/>
    <property type="match status" value="1"/>
</dbReference>
<dbReference type="PANTHER" id="PTHR23132">
    <property type="entry name" value="D-ALANINE--D-ALANINE LIGASE"/>
    <property type="match status" value="1"/>
</dbReference>
<protein>
    <recommendedName>
        <fullName evidence="19 22">D-alanine--D-alanine ligase</fullName>
        <ecNumber evidence="6 22">6.3.2.4</ecNumber>
    </recommendedName>
    <alternativeName>
        <fullName evidence="21 22">D-Ala-D-Ala ligase</fullName>
    </alternativeName>
    <alternativeName>
        <fullName evidence="20 22">D-alanylalanine synthetase</fullName>
    </alternativeName>
</protein>
<keyword evidence="13 22" id="KW-0133">Cell shape</keyword>
<dbReference type="UniPathway" id="UPA00219"/>
<evidence type="ECO:0000256" key="15">
    <source>
        <dbReference type="ARBA" id="ARBA00023211"/>
    </source>
</evidence>
<feature type="binding site" evidence="25">
    <location>
        <position position="314"/>
    </location>
    <ligand>
        <name>Mg(2+)</name>
        <dbReference type="ChEBI" id="CHEBI:18420"/>
        <label>2</label>
    </ligand>
</feature>
<evidence type="ECO:0000256" key="4">
    <source>
        <dbReference type="ARBA" id="ARBA00004752"/>
    </source>
</evidence>
<dbReference type="InterPro" id="IPR011127">
    <property type="entry name" value="Dala_Dala_lig_N"/>
</dbReference>
<dbReference type="GO" id="GO:0009252">
    <property type="term" value="P:peptidoglycan biosynthetic process"/>
    <property type="evidence" value="ECO:0007669"/>
    <property type="project" value="UniProtKB-UniRule"/>
</dbReference>
<evidence type="ECO:0000256" key="21">
    <source>
        <dbReference type="ARBA" id="ARBA00077154"/>
    </source>
</evidence>
<keyword evidence="7 22" id="KW-0963">Cytoplasm</keyword>
<comment type="cofactor">
    <cofactor evidence="1">
        <name>Mn(2+)</name>
        <dbReference type="ChEBI" id="CHEBI:29035"/>
    </cofactor>
</comment>
<feature type="binding site" evidence="25">
    <location>
        <position position="298"/>
    </location>
    <ligand>
        <name>Mg(2+)</name>
        <dbReference type="ChEBI" id="CHEBI:18420"/>
        <label>1</label>
    </ligand>
</feature>
<comment type="pathway">
    <text evidence="4 22">Cell wall biogenesis; peptidoglycan biosynthesis.</text>
</comment>
<dbReference type="EC" id="6.3.2.4" evidence="6 22"/>
<comment type="catalytic activity">
    <reaction evidence="17 22">
        <text>2 D-alanine + ATP = D-alanyl-D-alanine + ADP + phosphate + H(+)</text>
        <dbReference type="Rhea" id="RHEA:11224"/>
        <dbReference type="ChEBI" id="CHEBI:15378"/>
        <dbReference type="ChEBI" id="CHEBI:30616"/>
        <dbReference type="ChEBI" id="CHEBI:43474"/>
        <dbReference type="ChEBI" id="CHEBI:57416"/>
        <dbReference type="ChEBI" id="CHEBI:57822"/>
        <dbReference type="ChEBI" id="CHEBI:456216"/>
        <dbReference type="EC" id="6.3.2.4"/>
    </reaction>
</comment>
<dbReference type="GO" id="GO:0005829">
    <property type="term" value="C:cytosol"/>
    <property type="evidence" value="ECO:0007669"/>
    <property type="project" value="TreeGrafter"/>
</dbReference>
<dbReference type="Gene3D" id="3.40.50.20">
    <property type="match status" value="1"/>
</dbReference>
<dbReference type="InterPro" id="IPR016185">
    <property type="entry name" value="PreATP-grasp_dom_sf"/>
</dbReference>
<feature type="domain" description="ATP-grasp" evidence="27">
    <location>
        <begin position="139"/>
        <end position="345"/>
    </location>
</feature>
<evidence type="ECO:0000256" key="18">
    <source>
        <dbReference type="ARBA" id="ARBA00060592"/>
    </source>
</evidence>
<evidence type="ECO:0000256" key="22">
    <source>
        <dbReference type="HAMAP-Rule" id="MF_00047"/>
    </source>
</evidence>
<dbReference type="GO" id="GO:0008360">
    <property type="term" value="P:regulation of cell shape"/>
    <property type="evidence" value="ECO:0007669"/>
    <property type="project" value="UniProtKB-KW"/>
</dbReference>
<evidence type="ECO:0000259" key="27">
    <source>
        <dbReference type="PROSITE" id="PS50975"/>
    </source>
</evidence>
<keyword evidence="15 25" id="KW-0464">Manganese</keyword>
<dbReference type="PROSITE" id="PS50975">
    <property type="entry name" value="ATP_GRASP"/>
    <property type="match status" value="1"/>
</dbReference>
<evidence type="ECO:0000256" key="3">
    <source>
        <dbReference type="ARBA" id="ARBA00004496"/>
    </source>
</evidence>
<evidence type="ECO:0000313" key="28">
    <source>
        <dbReference type="EMBL" id="GGE49823.1"/>
    </source>
</evidence>
<evidence type="ECO:0000313" key="29">
    <source>
        <dbReference type="Proteomes" id="UP000628775"/>
    </source>
</evidence>
<keyword evidence="8 22" id="KW-0436">Ligase</keyword>
<dbReference type="InterPro" id="IPR005905">
    <property type="entry name" value="D_ala_D_ala"/>
</dbReference>
<dbReference type="InterPro" id="IPR011761">
    <property type="entry name" value="ATP-grasp"/>
</dbReference>
<dbReference type="PANTHER" id="PTHR23132:SF25">
    <property type="entry name" value="D-ALANINE--D-ALANINE LIGASE A"/>
    <property type="match status" value="1"/>
</dbReference>
<dbReference type="NCBIfam" id="TIGR01205">
    <property type="entry name" value="D_ala_D_alaTIGR"/>
    <property type="match status" value="1"/>
</dbReference>
<dbReference type="NCBIfam" id="NF002528">
    <property type="entry name" value="PRK01966.1-4"/>
    <property type="match status" value="1"/>
</dbReference>
<comment type="function">
    <text evidence="2 22">Cell wall formation.</text>
</comment>
<dbReference type="InterPro" id="IPR000291">
    <property type="entry name" value="D-Ala_lig_Van_CS"/>
</dbReference>
<dbReference type="GO" id="GO:0071555">
    <property type="term" value="P:cell wall organization"/>
    <property type="evidence" value="ECO:0007669"/>
    <property type="project" value="UniProtKB-KW"/>
</dbReference>
<dbReference type="FunFam" id="3.30.1490.20:FF:000007">
    <property type="entry name" value="D-alanine--D-alanine ligase"/>
    <property type="match status" value="1"/>
</dbReference>
<evidence type="ECO:0000256" key="16">
    <source>
        <dbReference type="ARBA" id="ARBA00023316"/>
    </source>
</evidence>
<evidence type="ECO:0000256" key="26">
    <source>
        <dbReference type="PROSITE-ProRule" id="PRU00409"/>
    </source>
</evidence>
<feature type="binding site" evidence="25">
    <location>
        <position position="312"/>
    </location>
    <ligand>
        <name>Mg(2+)</name>
        <dbReference type="ChEBI" id="CHEBI:18420"/>
        <label>2</label>
    </ligand>
</feature>
<feature type="binding site" evidence="24">
    <location>
        <begin position="180"/>
        <end position="182"/>
    </location>
    <ligand>
        <name>ATP</name>
        <dbReference type="ChEBI" id="CHEBI:30616"/>
    </ligand>
</feature>
<dbReference type="InterPro" id="IPR011095">
    <property type="entry name" value="Dala_Dala_lig_C"/>
</dbReference>
<comment type="cofactor">
    <cofactor evidence="25">
        <name>Mg(2+)</name>
        <dbReference type="ChEBI" id="CHEBI:18420"/>
    </cofactor>
    <cofactor evidence="25">
        <name>Mn(2+)</name>
        <dbReference type="ChEBI" id="CHEBI:29035"/>
    </cofactor>
    <text evidence="25">Binds 2 magnesium or manganese ions per subunit.</text>
</comment>
<evidence type="ECO:0000256" key="12">
    <source>
        <dbReference type="ARBA" id="ARBA00022842"/>
    </source>
</evidence>
<name>A0A8J2YKF6_9BACL</name>
<keyword evidence="9 25" id="KW-0479">Metal-binding</keyword>
<evidence type="ECO:0000256" key="6">
    <source>
        <dbReference type="ARBA" id="ARBA00012216"/>
    </source>
</evidence>
<dbReference type="Gene3D" id="3.30.1490.20">
    <property type="entry name" value="ATP-grasp fold, A domain"/>
    <property type="match status" value="1"/>
</dbReference>
<keyword evidence="11 26" id="KW-0067">ATP-binding</keyword>
<feature type="binding site" evidence="24">
    <location>
        <begin position="311"/>
        <end position="312"/>
    </location>
    <ligand>
        <name>ATP</name>
        <dbReference type="ChEBI" id="CHEBI:30616"/>
    </ligand>
</feature>
<evidence type="ECO:0000256" key="9">
    <source>
        <dbReference type="ARBA" id="ARBA00022723"/>
    </source>
</evidence>
<evidence type="ECO:0000256" key="2">
    <source>
        <dbReference type="ARBA" id="ARBA00003921"/>
    </source>
</evidence>
<evidence type="ECO:0000256" key="25">
    <source>
        <dbReference type="PIRSR" id="PIRSR039102-3"/>
    </source>
</evidence>
<feature type="active site" evidence="23">
    <location>
        <position position="17"/>
    </location>
</feature>
<proteinExistence type="inferred from homology"/>
<evidence type="ECO:0000256" key="11">
    <source>
        <dbReference type="ARBA" id="ARBA00022840"/>
    </source>
</evidence>
<keyword evidence="14 22" id="KW-0573">Peptidoglycan synthesis</keyword>
<dbReference type="InterPro" id="IPR013815">
    <property type="entry name" value="ATP_grasp_subdomain_1"/>
</dbReference>
<organism evidence="28 29">
    <name type="scientific">Pullulanibacillus camelliae</name>
    <dbReference type="NCBI Taxonomy" id="1707096"/>
    <lineage>
        <taxon>Bacteria</taxon>
        <taxon>Bacillati</taxon>
        <taxon>Bacillota</taxon>
        <taxon>Bacilli</taxon>
        <taxon>Bacillales</taxon>
        <taxon>Sporolactobacillaceae</taxon>
        <taxon>Pullulanibacillus</taxon>
    </lineage>
</organism>
<feature type="active site" evidence="23">
    <location>
        <position position="323"/>
    </location>
</feature>
<evidence type="ECO:0000256" key="1">
    <source>
        <dbReference type="ARBA" id="ARBA00001936"/>
    </source>
</evidence>